<evidence type="ECO:0000313" key="1">
    <source>
        <dbReference type="EMBL" id="CAE0269265.1"/>
    </source>
</evidence>
<organism evidence="1">
    <name type="scientific">Palpitomonas bilix</name>
    <dbReference type="NCBI Taxonomy" id="652834"/>
    <lineage>
        <taxon>Eukaryota</taxon>
        <taxon>Eukaryota incertae sedis</taxon>
    </lineage>
</organism>
<dbReference type="InterPro" id="IPR042856">
    <property type="entry name" value="RSP14"/>
</dbReference>
<accession>A0A7S3GKI2</accession>
<sequence length="413" mass="44885">MASHHRVSFHLKDMHPYTQDDFPREIDEKEVARALGDRSLPKLLEVLRLEELDESIHYHALRYLREHVVKPLDCSKAIKAGSVPVLSNILHRCVDVPRLASIAAECVGRLGDSIDGGVIIAESTAIFNLVRAVTLDPSIHEDSAAIETLKKESGSALQRMTTSHTGKKELLNNVLELSDRLVKSMLSTGDDELRRSILRTLHNLALRAESLATLHEKGTVAGCVELCSSGDRESLRLTLEVLACLGNSLKGKEALVASGAIAAVAPLLMHDDAEVQAMATRCALMASGCLPGKKQLGEVRGAVEGLCARAFDDRIDVAISAIYAMENAGELPQSREKIRITLCKDLEALEDLIGVMFGVFMEGEAELEEQVGLSLTAPTSIIRSRAICANKCADILKGLRDEQKRLAEKDADS</sequence>
<dbReference type="Gene3D" id="1.25.10.10">
    <property type="entry name" value="Leucine-rich Repeat Variant"/>
    <property type="match status" value="1"/>
</dbReference>
<dbReference type="EMBL" id="HBIB01048065">
    <property type="protein sequence ID" value="CAE0269265.1"/>
    <property type="molecule type" value="Transcribed_RNA"/>
</dbReference>
<dbReference type="PANTHER" id="PTHR15599">
    <property type="entry name" value="RTDR1"/>
    <property type="match status" value="1"/>
</dbReference>
<dbReference type="InterPro" id="IPR016024">
    <property type="entry name" value="ARM-type_fold"/>
</dbReference>
<dbReference type="AlphaFoldDB" id="A0A7S3GKI2"/>
<dbReference type="InterPro" id="IPR011989">
    <property type="entry name" value="ARM-like"/>
</dbReference>
<proteinExistence type="predicted"/>
<protein>
    <submittedName>
        <fullName evidence="1">Uncharacterized protein</fullName>
    </submittedName>
</protein>
<name>A0A7S3GKI2_9EUKA</name>
<dbReference type="PANTHER" id="PTHR15599:SF1">
    <property type="entry name" value="RADIAL SPOKE HEAD 14 HOMOLOG"/>
    <property type="match status" value="1"/>
</dbReference>
<gene>
    <name evidence="1" type="ORF">PBIL07802_LOCUS31618</name>
</gene>
<reference evidence="1" key="1">
    <citation type="submission" date="2021-01" db="EMBL/GenBank/DDBJ databases">
        <authorList>
            <person name="Corre E."/>
            <person name="Pelletier E."/>
            <person name="Niang G."/>
            <person name="Scheremetjew M."/>
            <person name="Finn R."/>
            <person name="Kale V."/>
            <person name="Holt S."/>
            <person name="Cochrane G."/>
            <person name="Meng A."/>
            <person name="Brown T."/>
            <person name="Cohen L."/>
        </authorList>
    </citation>
    <scope>NUCLEOTIDE SEQUENCE</scope>
    <source>
        <strain evidence="1">NIES-2562</strain>
    </source>
</reference>
<dbReference type="SUPFAM" id="SSF48371">
    <property type="entry name" value="ARM repeat"/>
    <property type="match status" value="1"/>
</dbReference>